<dbReference type="Gene3D" id="3.40.50.720">
    <property type="entry name" value="NAD(P)-binding Rossmann-like Domain"/>
    <property type="match status" value="1"/>
</dbReference>
<protein>
    <submittedName>
        <fullName evidence="2">Gfo/Idh/MocA family oxidoreductase</fullName>
    </submittedName>
</protein>
<dbReference type="Proteomes" id="UP001214629">
    <property type="component" value="Chromosome"/>
</dbReference>
<accession>A0AAX3SZ53</accession>
<dbReference type="RefSeq" id="WP_277938851.1">
    <property type="nucleotide sequence ID" value="NZ_CP096246.1"/>
</dbReference>
<dbReference type="SUPFAM" id="SSF51735">
    <property type="entry name" value="NAD(P)-binding Rossmann-fold domains"/>
    <property type="match status" value="1"/>
</dbReference>
<organism evidence="2 3">
    <name type="scientific">Spiroplasma citri</name>
    <dbReference type="NCBI Taxonomy" id="2133"/>
    <lineage>
        <taxon>Bacteria</taxon>
        <taxon>Bacillati</taxon>
        <taxon>Mycoplasmatota</taxon>
        <taxon>Mollicutes</taxon>
        <taxon>Entomoplasmatales</taxon>
        <taxon>Spiroplasmataceae</taxon>
        <taxon>Spiroplasma</taxon>
    </lineage>
</organism>
<evidence type="ECO:0000259" key="1">
    <source>
        <dbReference type="Pfam" id="PF01408"/>
    </source>
</evidence>
<dbReference type="GO" id="GO:0000166">
    <property type="term" value="F:nucleotide binding"/>
    <property type="evidence" value="ECO:0007669"/>
    <property type="project" value="InterPro"/>
</dbReference>
<dbReference type="InterPro" id="IPR036291">
    <property type="entry name" value="NAD(P)-bd_dom_sf"/>
</dbReference>
<name>A0AAX3SZ53_SPICI</name>
<evidence type="ECO:0000313" key="3">
    <source>
        <dbReference type="Proteomes" id="UP001214629"/>
    </source>
</evidence>
<dbReference type="InterPro" id="IPR000683">
    <property type="entry name" value="Gfo/Idh/MocA-like_OxRdtase_N"/>
</dbReference>
<dbReference type="AlphaFoldDB" id="A0AAX3SZ53"/>
<dbReference type="Pfam" id="PF01408">
    <property type="entry name" value="GFO_IDH_MocA"/>
    <property type="match status" value="1"/>
</dbReference>
<evidence type="ECO:0000313" key="2">
    <source>
        <dbReference type="EMBL" id="WFG96554.1"/>
    </source>
</evidence>
<feature type="domain" description="Gfo/Idh/MocA-like oxidoreductase N-terminal" evidence="1">
    <location>
        <begin position="1"/>
        <end position="74"/>
    </location>
</feature>
<keyword evidence="3" id="KW-1185">Reference proteome</keyword>
<sequence length="75" mass="8842">MKIVLIGAGRITKWFLDDLQNTKYQYQITLFGIYNLTYVKALQYKDTYQIHKVYQSLDELIKDAANFDLAYIGIK</sequence>
<dbReference type="EMBL" id="CP096246">
    <property type="protein sequence ID" value="WFG96554.1"/>
    <property type="molecule type" value="Genomic_DNA"/>
</dbReference>
<reference evidence="2 3" key="1">
    <citation type="submission" date="2022-04" db="EMBL/GenBank/DDBJ databases">
        <title>Whole genome of Spiroplasma citri.</title>
        <authorList>
            <person name="Khanchezar A."/>
            <person name="Izadpanah K."/>
            <person name="Taghavi M."/>
            <person name="Ghorbani A."/>
            <person name="Beven L."/>
        </authorList>
    </citation>
    <scope>NUCLEOTIDE SEQUENCE [LARGE SCALE GENOMIC DNA]</scope>
    <source>
        <strain evidence="2 3">D4</strain>
    </source>
</reference>
<proteinExistence type="predicted"/>
<gene>
    <name evidence="2" type="ORF">M0C40_00620</name>
</gene>